<dbReference type="InterPro" id="IPR011152">
    <property type="entry name" value="Pesterase_MJ0912"/>
</dbReference>
<dbReference type="RefSeq" id="WP_085585617.1">
    <property type="nucleotide sequence ID" value="NZ_JFKA01000013.1"/>
</dbReference>
<dbReference type="OrthoDB" id="9813918at2"/>
<evidence type="ECO:0000313" key="2">
    <source>
        <dbReference type="EMBL" id="OSQ35968.1"/>
    </source>
</evidence>
<protein>
    <submittedName>
        <fullName evidence="2">Metallophosphoesterase</fullName>
    </submittedName>
</protein>
<dbReference type="PANTHER" id="PTHR42850">
    <property type="entry name" value="METALLOPHOSPHOESTERASE"/>
    <property type="match status" value="1"/>
</dbReference>
<dbReference type="SUPFAM" id="SSF56300">
    <property type="entry name" value="Metallo-dependent phosphatases"/>
    <property type="match status" value="1"/>
</dbReference>
<evidence type="ECO:0000259" key="1">
    <source>
        <dbReference type="Pfam" id="PF00149"/>
    </source>
</evidence>
<dbReference type="STRING" id="1293891.TMES_19245"/>
<dbReference type="PANTHER" id="PTHR42850:SF2">
    <property type="entry name" value="BLL5683 PROTEIN"/>
    <property type="match status" value="1"/>
</dbReference>
<dbReference type="AlphaFoldDB" id="A0A1Y2KWG0"/>
<sequence length="250" mass="26838">MKIAVIADIHGNALALETVIADIKHRGGADIVVNLGDCVSGPLWPRETMEILHRLGAITVRGNHDRQVATLPLETMIASDSYAVQEITTADKNWLGALPQTVMPVPGIFACHATPNNDATYLLERIENGGLVRDHEPAVSQRLGSVNGANIVLTGHSHRPDLLRTKGDITIINPGSVGCPAYNDDAPAHVSESCSPHARYAIIALSEKTSMPNVDFIAVPYDHEEAARRAADNGREDWAHAIRTGYATPA</sequence>
<reference evidence="2 3" key="1">
    <citation type="submission" date="2014-03" db="EMBL/GenBank/DDBJ databases">
        <title>The draft genome sequence of Thalassospira mesophila JCM 18969.</title>
        <authorList>
            <person name="Lai Q."/>
            <person name="Shao Z."/>
        </authorList>
    </citation>
    <scope>NUCLEOTIDE SEQUENCE [LARGE SCALE GENOMIC DNA]</scope>
    <source>
        <strain evidence="2 3">JCM 18969</strain>
    </source>
</reference>
<accession>A0A1Y2KWG0</accession>
<organism evidence="2 3">
    <name type="scientific">Thalassospira mesophila</name>
    <dbReference type="NCBI Taxonomy" id="1293891"/>
    <lineage>
        <taxon>Bacteria</taxon>
        <taxon>Pseudomonadati</taxon>
        <taxon>Pseudomonadota</taxon>
        <taxon>Alphaproteobacteria</taxon>
        <taxon>Rhodospirillales</taxon>
        <taxon>Thalassospiraceae</taxon>
        <taxon>Thalassospira</taxon>
    </lineage>
</organism>
<comment type="caution">
    <text evidence="2">The sequence shown here is derived from an EMBL/GenBank/DDBJ whole genome shotgun (WGS) entry which is preliminary data.</text>
</comment>
<dbReference type="GO" id="GO:0016791">
    <property type="term" value="F:phosphatase activity"/>
    <property type="evidence" value="ECO:0007669"/>
    <property type="project" value="TreeGrafter"/>
</dbReference>
<dbReference type="PIRSF" id="PIRSF000883">
    <property type="entry name" value="Pesterase_MJ0912"/>
    <property type="match status" value="1"/>
</dbReference>
<dbReference type="Proteomes" id="UP000193391">
    <property type="component" value="Unassembled WGS sequence"/>
</dbReference>
<proteinExistence type="predicted"/>
<feature type="domain" description="Calcineurin-like phosphoesterase" evidence="1">
    <location>
        <begin position="1"/>
        <end position="160"/>
    </location>
</feature>
<dbReference type="EMBL" id="JFKA01000013">
    <property type="protein sequence ID" value="OSQ35968.1"/>
    <property type="molecule type" value="Genomic_DNA"/>
</dbReference>
<dbReference type="InterPro" id="IPR029052">
    <property type="entry name" value="Metallo-depent_PP-like"/>
</dbReference>
<dbReference type="InterPro" id="IPR050126">
    <property type="entry name" value="Ap4A_hydrolase"/>
</dbReference>
<dbReference type="Gene3D" id="3.60.21.10">
    <property type="match status" value="1"/>
</dbReference>
<dbReference type="Pfam" id="PF00149">
    <property type="entry name" value="Metallophos"/>
    <property type="match status" value="1"/>
</dbReference>
<dbReference type="GO" id="GO:0005737">
    <property type="term" value="C:cytoplasm"/>
    <property type="evidence" value="ECO:0007669"/>
    <property type="project" value="TreeGrafter"/>
</dbReference>
<evidence type="ECO:0000313" key="3">
    <source>
        <dbReference type="Proteomes" id="UP000193391"/>
    </source>
</evidence>
<name>A0A1Y2KWG0_9PROT</name>
<keyword evidence="3" id="KW-1185">Reference proteome</keyword>
<gene>
    <name evidence="2" type="ORF">TMES_19245</name>
</gene>
<dbReference type="InterPro" id="IPR004843">
    <property type="entry name" value="Calcineurin-like_PHP"/>
</dbReference>